<sequence length="54" mass="5920">MLPLLHAGGVGWDEIAIGIALALGVYLIARSCDRLARTRTSRARSRRLDDEEAL</sequence>
<dbReference type="Proteomes" id="UP001165306">
    <property type="component" value="Unassembled WGS sequence"/>
</dbReference>
<gene>
    <name evidence="2" type="ORF">NET02_05675</name>
</gene>
<keyword evidence="3" id="KW-1185">Reference proteome</keyword>
<protein>
    <submittedName>
        <fullName evidence="2">Uncharacterized protein</fullName>
    </submittedName>
</protein>
<dbReference type="RefSeq" id="WP_284056410.1">
    <property type="nucleotide sequence ID" value="NZ_JAMSLR010000003.1"/>
</dbReference>
<evidence type="ECO:0000313" key="2">
    <source>
        <dbReference type="EMBL" id="MCM8748628.1"/>
    </source>
</evidence>
<name>A0AA41WCQ6_9BACT</name>
<comment type="caution">
    <text evidence="2">The sequence shown here is derived from an EMBL/GenBank/DDBJ whole genome shotgun (WGS) entry which is preliminary data.</text>
</comment>
<feature type="transmembrane region" description="Helical" evidence="1">
    <location>
        <begin position="12"/>
        <end position="29"/>
    </location>
</feature>
<reference evidence="2" key="1">
    <citation type="submission" date="2022-06" db="EMBL/GenBank/DDBJ databases">
        <title>CFH 74404 Thermomicrobiaceae sp.</title>
        <authorList>
            <person name="Ming H."/>
            <person name="Li W.-J."/>
            <person name="Zhao Z."/>
        </authorList>
    </citation>
    <scope>NUCLEOTIDE SEQUENCE</scope>
    <source>
        <strain evidence="2">CFH 74404</strain>
    </source>
</reference>
<evidence type="ECO:0000313" key="3">
    <source>
        <dbReference type="Proteomes" id="UP001165306"/>
    </source>
</evidence>
<dbReference type="EMBL" id="JAMSLR010000003">
    <property type="protein sequence ID" value="MCM8748628.1"/>
    <property type="molecule type" value="Genomic_DNA"/>
</dbReference>
<keyword evidence="1" id="KW-0812">Transmembrane</keyword>
<keyword evidence="1" id="KW-0472">Membrane</keyword>
<proteinExistence type="predicted"/>
<evidence type="ECO:0000256" key="1">
    <source>
        <dbReference type="SAM" id="Phobius"/>
    </source>
</evidence>
<accession>A0AA41WCQ6</accession>
<organism evidence="2 3">
    <name type="scientific">Thermalbibacter longus</name>
    <dbReference type="NCBI Taxonomy" id="2951981"/>
    <lineage>
        <taxon>Bacteria</taxon>
        <taxon>Pseudomonadati</taxon>
        <taxon>Thermomicrobiota</taxon>
        <taxon>Thermomicrobia</taxon>
        <taxon>Thermomicrobiales</taxon>
        <taxon>Thermomicrobiaceae</taxon>
        <taxon>Thermalbibacter</taxon>
    </lineage>
</organism>
<dbReference type="AlphaFoldDB" id="A0AA41WCQ6"/>
<keyword evidence="1" id="KW-1133">Transmembrane helix</keyword>